<comment type="caution">
    <text evidence="2">The sequence shown here is derived from an EMBL/GenBank/DDBJ whole genome shotgun (WGS) entry which is preliminary data.</text>
</comment>
<name>A0A4Q7YQD4_9BACT</name>
<dbReference type="EMBL" id="SHKW01000001">
    <property type="protein sequence ID" value="RZU39897.1"/>
    <property type="molecule type" value="Genomic_DNA"/>
</dbReference>
<keyword evidence="1" id="KW-0233">DNA recombination</keyword>
<evidence type="ECO:0008006" key="4">
    <source>
        <dbReference type="Google" id="ProtNLM"/>
    </source>
</evidence>
<dbReference type="SUPFAM" id="SSF56349">
    <property type="entry name" value="DNA breaking-rejoining enzymes"/>
    <property type="match status" value="1"/>
</dbReference>
<accession>A0A4Q7YQD4</accession>
<dbReference type="Proteomes" id="UP000292958">
    <property type="component" value="Unassembled WGS sequence"/>
</dbReference>
<dbReference type="Gene3D" id="1.10.443.10">
    <property type="entry name" value="Intergrase catalytic core"/>
    <property type="match status" value="1"/>
</dbReference>
<keyword evidence="3" id="KW-1185">Reference proteome</keyword>
<evidence type="ECO:0000313" key="2">
    <source>
        <dbReference type="EMBL" id="RZU39897.1"/>
    </source>
</evidence>
<organism evidence="2 3">
    <name type="scientific">Edaphobacter modestus</name>
    <dbReference type="NCBI Taxonomy" id="388466"/>
    <lineage>
        <taxon>Bacteria</taxon>
        <taxon>Pseudomonadati</taxon>
        <taxon>Acidobacteriota</taxon>
        <taxon>Terriglobia</taxon>
        <taxon>Terriglobales</taxon>
        <taxon>Acidobacteriaceae</taxon>
        <taxon>Edaphobacter</taxon>
    </lineage>
</organism>
<dbReference type="AlphaFoldDB" id="A0A4Q7YQD4"/>
<gene>
    <name evidence="2" type="ORF">BDD14_1294</name>
</gene>
<evidence type="ECO:0000256" key="1">
    <source>
        <dbReference type="ARBA" id="ARBA00023172"/>
    </source>
</evidence>
<reference evidence="2 3" key="1">
    <citation type="submission" date="2019-02" db="EMBL/GenBank/DDBJ databases">
        <title>Genomic Encyclopedia of Archaeal and Bacterial Type Strains, Phase II (KMG-II): from individual species to whole genera.</title>
        <authorList>
            <person name="Goeker M."/>
        </authorList>
    </citation>
    <scope>NUCLEOTIDE SEQUENCE [LARGE SCALE GENOMIC DNA]</scope>
    <source>
        <strain evidence="2 3">DSM 18101</strain>
    </source>
</reference>
<protein>
    <recommendedName>
        <fullName evidence="4">Phage integrase family protein</fullName>
    </recommendedName>
</protein>
<dbReference type="GO" id="GO:0006310">
    <property type="term" value="P:DNA recombination"/>
    <property type="evidence" value="ECO:0007669"/>
    <property type="project" value="UniProtKB-KW"/>
</dbReference>
<dbReference type="InterPro" id="IPR011010">
    <property type="entry name" value="DNA_brk_join_enz"/>
</dbReference>
<dbReference type="GO" id="GO:0003677">
    <property type="term" value="F:DNA binding"/>
    <property type="evidence" value="ECO:0007669"/>
    <property type="project" value="InterPro"/>
</dbReference>
<evidence type="ECO:0000313" key="3">
    <source>
        <dbReference type="Proteomes" id="UP000292958"/>
    </source>
</evidence>
<proteinExistence type="predicted"/>
<dbReference type="GO" id="GO:0015074">
    <property type="term" value="P:DNA integration"/>
    <property type="evidence" value="ECO:0007669"/>
    <property type="project" value="InterPro"/>
</dbReference>
<sequence length="60" mass="6299">MVEARVPLKAAQELLGHSRPDILLKFYAHVLDASADMAAETLSGQFGCGFSAPMAAHAAD</sequence>
<dbReference type="InterPro" id="IPR013762">
    <property type="entry name" value="Integrase-like_cat_sf"/>
</dbReference>